<evidence type="ECO:0000313" key="3">
    <source>
        <dbReference type="Proteomes" id="UP000298653"/>
    </source>
</evidence>
<dbReference type="SUPFAM" id="SSF55804">
    <property type="entry name" value="Phoshotransferase/anion transport protein"/>
    <property type="match status" value="1"/>
</dbReference>
<dbReference type="Proteomes" id="UP000298653">
    <property type="component" value="Chromosome"/>
</dbReference>
<dbReference type="CDD" id="cd00211">
    <property type="entry name" value="PTS_IIA_fru"/>
    <property type="match status" value="1"/>
</dbReference>
<dbReference type="PANTHER" id="PTHR47738">
    <property type="entry name" value="PTS SYSTEM FRUCTOSE-LIKE EIIA COMPONENT-RELATED"/>
    <property type="match status" value="1"/>
</dbReference>
<dbReference type="RefSeq" id="WP_137327309.1">
    <property type="nucleotide sequence ID" value="NZ_CP040058.1"/>
</dbReference>
<evidence type="ECO:0000259" key="1">
    <source>
        <dbReference type="PROSITE" id="PS51094"/>
    </source>
</evidence>
<feature type="domain" description="PTS EIIA type-2" evidence="1">
    <location>
        <begin position="2"/>
        <end position="149"/>
    </location>
</feature>
<dbReference type="InterPro" id="IPR051541">
    <property type="entry name" value="PTS_SugarTrans_NitroReg"/>
</dbReference>
<dbReference type="InterPro" id="IPR002178">
    <property type="entry name" value="PTS_EIIA_type-2_dom"/>
</dbReference>
<dbReference type="Gene3D" id="3.40.930.10">
    <property type="entry name" value="Mannitol-specific EII, Chain A"/>
    <property type="match status" value="1"/>
</dbReference>
<dbReference type="EMBL" id="CP040058">
    <property type="protein sequence ID" value="QCP33666.1"/>
    <property type="molecule type" value="Genomic_DNA"/>
</dbReference>
<evidence type="ECO:0000313" key="2">
    <source>
        <dbReference type="EMBL" id="QCP33666.1"/>
    </source>
</evidence>
<sequence length="151" mass="16951">MKLLDEELVILDAEVKTAEDCIRLGGTSFYEKGYVKDGYTQAVIDREKVYPTGLPGKGVAIAIPHTNNTYVNKPAVGVIIPREPVKFCAMGTKDVWLDCEVIIPLVIKDSDMQINMLKQMMKIIQDGELLKKIRDSKDKSEILYCLKTLES</sequence>
<name>A0A4P8I8G2_9FIRM</name>
<dbReference type="OrthoDB" id="370976at2"/>
<accession>A0A4P8I8G2</accession>
<dbReference type="KEGG" id="arf:AR1Y2_0212"/>
<dbReference type="Pfam" id="PF00359">
    <property type="entry name" value="PTS_EIIA_2"/>
    <property type="match status" value="1"/>
</dbReference>
<proteinExistence type="predicted"/>
<dbReference type="AlphaFoldDB" id="A0A4P8I8G2"/>
<protein>
    <submittedName>
        <fullName evidence="2">PTS system, galactitol-specific IIA component</fullName>
    </submittedName>
</protein>
<organism evidence="2 3">
    <name type="scientific">Anaerostipes rhamnosivorans</name>
    <dbReference type="NCBI Taxonomy" id="1229621"/>
    <lineage>
        <taxon>Bacteria</taxon>
        <taxon>Bacillati</taxon>
        <taxon>Bacillota</taxon>
        <taxon>Clostridia</taxon>
        <taxon>Lachnospirales</taxon>
        <taxon>Lachnospiraceae</taxon>
        <taxon>Anaerostipes</taxon>
    </lineage>
</organism>
<dbReference type="PROSITE" id="PS51094">
    <property type="entry name" value="PTS_EIIA_TYPE_2"/>
    <property type="match status" value="1"/>
</dbReference>
<gene>
    <name evidence="2" type="ORF">AR1Y2_0212</name>
</gene>
<keyword evidence="3" id="KW-1185">Reference proteome</keyword>
<dbReference type="InterPro" id="IPR016152">
    <property type="entry name" value="PTrfase/Anion_transptr"/>
</dbReference>
<reference evidence="2 3" key="1">
    <citation type="submission" date="2019-05" db="EMBL/GenBank/DDBJ databases">
        <title>Complete genome sequencing of Anaerostipes rhamnosivorans.</title>
        <authorList>
            <person name="Bui T.P.N."/>
            <person name="de Vos W.M."/>
        </authorList>
    </citation>
    <scope>NUCLEOTIDE SEQUENCE [LARGE SCALE GENOMIC DNA]</scope>
    <source>
        <strain evidence="2 3">1y2</strain>
    </source>
</reference>
<dbReference type="PANTHER" id="PTHR47738:SF3">
    <property type="entry name" value="PHOSPHOTRANSFERASE SYSTEM MANNITOL_FRUCTOSE-SPECIFIC IIA DOMAIN CONTAINING PROTEIN"/>
    <property type="match status" value="1"/>
</dbReference>